<dbReference type="SUPFAM" id="SSF49344">
    <property type="entry name" value="CBD9-like"/>
    <property type="match status" value="1"/>
</dbReference>
<dbReference type="Pfam" id="PF09985">
    <property type="entry name" value="Glucodextran_C"/>
    <property type="match status" value="1"/>
</dbReference>
<dbReference type="Proteomes" id="UP000199603">
    <property type="component" value="Unassembled WGS sequence"/>
</dbReference>
<gene>
    <name evidence="3" type="ORF">SAMN04488509_10132</name>
</gene>
<dbReference type="SUPFAM" id="SSF51445">
    <property type="entry name" value="(Trans)glycosidases"/>
    <property type="match status" value="1"/>
</dbReference>
<name>A0A1G6RQD1_9GAMM</name>
<sequence>MPLPSPPTCSVTHVCDRGRGIRSARSTHRRSALRAAFAGLLAASTAQAASPRDWRDEILYFALIDRFDDGAPDNNDQGAGEYNPADSRRYSGGDLAGLSRRLDYIRGLGATALWITPPVRHQWWDEAVGYGGYHGYWAQHFMEVDPHFGTLDDYRALAKGLHGRDMRLVQDIVVNHVGNYFRYPPGKAAPEVDADWRANAGAAPTARPTQWPFDQNDAREVQQRGLDIYHWTPPIQDYSDPVQLLEWQMADLDDLNTENPLVRRALRQSYGHWIREVGVDGFRVDTAFYVPPAYFRDFLFAEDPAAPGVIEVARRVGKPEFLLFGEGFGIDRAFEDTQARRIESYVRDAAGPLLPAMINFPLYGTSLDVFARGRPPAELKHRIESVLAVHADPHRMPSFVDNHDVDRFLAGGSEAGLKQALLALMTLPGIPVIYYGTEQGFTRMRGAMFATGWGSDGRDHFDTAHPLYRYLQRATALRHGEHALRRGRPRVLAAEAAAPGVIVWLMESDQGSALVALNTADAPSVFGAIETGLPPGTRLQPLFAIEGEAPALAVDAQGRVDLTLPAREGQVWRVLPTPPAASTEATVPQRPQLDALGDAAVSERLSIAGRAQANSALQLVLDGEVERATHVEADADGCFAINLDVRGLADPSLSHRLQLIDTASGLASDSAHFRVQPRWTALAETEDPVGDDRGPEGRYRYPAEAGWGERGLLDLTGARAEASGGSLRLQVRLRALSRDWNPANGFDRMALTLHITLPGATDGARALPLLNATMPEGLRWQRRLRLHGWSNALFSHEGADAKREGTAIGAAALAVDPASSTLTITLPARLLGEPESLRGAVLHLSTWDYDGGYRALTPEGGPMRFGGGDGAREPLWMDSMLLRLE</sequence>
<evidence type="ECO:0000256" key="1">
    <source>
        <dbReference type="SAM" id="SignalP"/>
    </source>
</evidence>
<keyword evidence="1" id="KW-0732">Signal</keyword>
<dbReference type="STRING" id="265719.SAMN04488509_10132"/>
<proteinExistence type="predicted"/>
<dbReference type="InterPro" id="IPR006047">
    <property type="entry name" value="GH13_cat_dom"/>
</dbReference>
<evidence type="ECO:0000259" key="2">
    <source>
        <dbReference type="SMART" id="SM00642"/>
    </source>
</evidence>
<organism evidence="3 4">
    <name type="scientific">Aquimonas voraii</name>
    <dbReference type="NCBI Taxonomy" id="265719"/>
    <lineage>
        <taxon>Bacteria</taxon>
        <taxon>Pseudomonadati</taxon>
        <taxon>Pseudomonadota</taxon>
        <taxon>Gammaproteobacteria</taxon>
        <taxon>Lysobacterales</taxon>
        <taxon>Lysobacteraceae</taxon>
        <taxon>Aquimonas</taxon>
    </lineage>
</organism>
<reference evidence="3 4" key="1">
    <citation type="submission" date="2016-10" db="EMBL/GenBank/DDBJ databases">
        <authorList>
            <person name="de Groot N.N."/>
        </authorList>
    </citation>
    <scope>NUCLEOTIDE SEQUENCE [LARGE SCALE GENOMIC DNA]</scope>
    <source>
        <strain evidence="3 4">DSM 16957</strain>
    </source>
</reference>
<dbReference type="Pfam" id="PF00128">
    <property type="entry name" value="Alpha-amylase"/>
    <property type="match status" value="1"/>
</dbReference>
<dbReference type="PANTHER" id="PTHR10357">
    <property type="entry name" value="ALPHA-AMYLASE FAMILY MEMBER"/>
    <property type="match status" value="1"/>
</dbReference>
<dbReference type="PANTHER" id="PTHR10357:SF209">
    <property type="entry name" value="PERIPLASMIC ALPHA-AMYLASE"/>
    <property type="match status" value="1"/>
</dbReference>
<accession>A0A1G6RQD1</accession>
<dbReference type="Gene3D" id="3.20.20.80">
    <property type="entry name" value="Glycosidases"/>
    <property type="match status" value="1"/>
</dbReference>
<dbReference type="AlphaFoldDB" id="A0A1G6RQD1"/>
<feature type="domain" description="Glycosyl hydrolase family 13 catalytic" evidence="2">
    <location>
        <begin position="61"/>
        <end position="478"/>
    </location>
</feature>
<dbReference type="Gene3D" id="2.60.40.1190">
    <property type="match status" value="1"/>
</dbReference>
<protein>
    <submittedName>
        <fullName evidence="3">Glycosidase</fullName>
    </submittedName>
</protein>
<evidence type="ECO:0000313" key="3">
    <source>
        <dbReference type="EMBL" id="SDD06623.1"/>
    </source>
</evidence>
<dbReference type="GO" id="GO:0005975">
    <property type="term" value="P:carbohydrate metabolic process"/>
    <property type="evidence" value="ECO:0007669"/>
    <property type="project" value="InterPro"/>
</dbReference>
<feature type="signal peptide" evidence="1">
    <location>
        <begin position="1"/>
        <end position="48"/>
    </location>
</feature>
<dbReference type="InterPro" id="IPR019248">
    <property type="entry name" value="Glucodextran_C"/>
</dbReference>
<dbReference type="OrthoDB" id="9805159at2"/>
<dbReference type="InterPro" id="IPR017853">
    <property type="entry name" value="GH"/>
</dbReference>
<evidence type="ECO:0000313" key="4">
    <source>
        <dbReference type="Proteomes" id="UP000199603"/>
    </source>
</evidence>
<dbReference type="SMART" id="SM00642">
    <property type="entry name" value="Aamy"/>
    <property type="match status" value="1"/>
</dbReference>
<feature type="chain" id="PRO_5011460598" evidence="1">
    <location>
        <begin position="49"/>
        <end position="885"/>
    </location>
</feature>
<dbReference type="GO" id="GO:0016798">
    <property type="term" value="F:hydrolase activity, acting on glycosyl bonds"/>
    <property type="evidence" value="ECO:0007669"/>
    <property type="project" value="UniProtKB-KW"/>
</dbReference>
<keyword evidence="4" id="KW-1185">Reference proteome</keyword>
<dbReference type="RefSeq" id="WP_091237451.1">
    <property type="nucleotide sequence ID" value="NZ_FNAG01000001.1"/>
</dbReference>
<keyword evidence="3" id="KW-0326">Glycosidase</keyword>
<dbReference type="EMBL" id="FNAG01000001">
    <property type="protein sequence ID" value="SDD06623.1"/>
    <property type="molecule type" value="Genomic_DNA"/>
</dbReference>
<keyword evidence="3" id="KW-0378">Hydrolase</keyword>